<dbReference type="PANTHER" id="PTHR43700:SF1">
    <property type="entry name" value="PHOSPHORIBOSYLAMINOIMIDAZOLE-SUCCINOCARBOXAMIDE SYNTHASE"/>
    <property type="match status" value="1"/>
</dbReference>
<proteinExistence type="inferred from homology"/>
<dbReference type="RefSeq" id="WP_007557106.1">
    <property type="nucleotide sequence ID" value="NC_022793.1"/>
</dbReference>
<dbReference type="GO" id="GO:0006189">
    <property type="term" value="P:'de novo' IMP biosynthetic process"/>
    <property type="evidence" value="ECO:0007669"/>
    <property type="project" value="UniProtKB-UniRule"/>
</dbReference>
<comment type="catalytic activity">
    <reaction evidence="7 8">
        <text>5-amino-1-(5-phospho-D-ribosyl)imidazole-4-carboxylate + L-aspartate + ATP = (2S)-2-[5-amino-1-(5-phospho-beta-D-ribosyl)imidazole-4-carboxamido]succinate + ADP + phosphate + 2 H(+)</text>
        <dbReference type="Rhea" id="RHEA:22628"/>
        <dbReference type="ChEBI" id="CHEBI:15378"/>
        <dbReference type="ChEBI" id="CHEBI:29991"/>
        <dbReference type="ChEBI" id="CHEBI:30616"/>
        <dbReference type="ChEBI" id="CHEBI:43474"/>
        <dbReference type="ChEBI" id="CHEBI:58443"/>
        <dbReference type="ChEBI" id="CHEBI:77657"/>
        <dbReference type="ChEBI" id="CHEBI:456216"/>
        <dbReference type="EC" id="6.3.2.6"/>
    </reaction>
</comment>
<dbReference type="HAMAP" id="MF_00137">
    <property type="entry name" value="SAICAR_synth"/>
    <property type="match status" value="1"/>
</dbReference>
<dbReference type="EC" id="6.3.2.6" evidence="8"/>
<dbReference type="Gene3D" id="3.30.200.20">
    <property type="entry name" value="Phosphorylase Kinase, domain 1"/>
    <property type="match status" value="1"/>
</dbReference>
<evidence type="ECO:0000313" key="10">
    <source>
        <dbReference type="EMBL" id="AHA28201.1"/>
    </source>
</evidence>
<comment type="similarity">
    <text evidence="2 8">Belongs to the SAICAR synthetase family.</text>
</comment>
<organism evidence="10 11">
    <name type="scientific">Candidatus Liberibacter americanus str. Sao Paulo</name>
    <dbReference type="NCBI Taxonomy" id="1261131"/>
    <lineage>
        <taxon>Bacteria</taxon>
        <taxon>Pseudomonadati</taxon>
        <taxon>Pseudomonadota</taxon>
        <taxon>Alphaproteobacteria</taxon>
        <taxon>Hyphomicrobiales</taxon>
        <taxon>Rhizobiaceae</taxon>
        <taxon>Liberibacter</taxon>
    </lineage>
</organism>
<evidence type="ECO:0000256" key="3">
    <source>
        <dbReference type="ARBA" id="ARBA00022598"/>
    </source>
</evidence>
<sequence length="314" mass="36037">METLSKAYIAELPNYYSGKVRENYFLDNGIRITIATDRLSAFDRNIACVPHKGQILNQMTKYWFKNTSDICKNYAIDYPDPNVLVGEQLKMIPIELIVRGYLSGNTNTSILTLYKKGDRIIYGHRLPDGMSKNQKLPQPIITPTTKSAKNDHDLPISAHEIIQQGILTKKQWDIISNYSLSLFNRGCKIAADSGLILADSKYEFGLNKSNEIILADEIHTPDSSRYWTIEGYKQSIIDGIMPSGLDKDIIRNWILKRCYPYKDKIPKIPNELILDVSKAYITAYEKITKSKFIFNNNDCSILQRIRNNLCKYYV</sequence>
<evidence type="ECO:0000256" key="4">
    <source>
        <dbReference type="ARBA" id="ARBA00022741"/>
    </source>
</evidence>
<evidence type="ECO:0000256" key="7">
    <source>
        <dbReference type="ARBA" id="ARBA00048475"/>
    </source>
</evidence>
<evidence type="ECO:0000256" key="2">
    <source>
        <dbReference type="ARBA" id="ARBA00010190"/>
    </source>
</evidence>
<dbReference type="AlphaFoldDB" id="U6B8N5"/>
<dbReference type="GO" id="GO:0004639">
    <property type="term" value="F:phosphoribosylaminoimidazolesuccinocarboxamide synthase activity"/>
    <property type="evidence" value="ECO:0007669"/>
    <property type="project" value="UniProtKB-UniRule"/>
</dbReference>
<feature type="domain" description="SAICAR synthetase/ADE2 N-terminal" evidence="9">
    <location>
        <begin position="15"/>
        <end position="266"/>
    </location>
</feature>
<comment type="pathway">
    <text evidence="1 8">Purine metabolism; IMP biosynthesis via de novo pathway; 5-amino-1-(5-phospho-D-ribosyl)imidazole-4-carboxamide from 5-amino-1-(5-phospho-D-ribosyl)imidazole-4-carboxylate: step 1/2.</text>
</comment>
<dbReference type="UniPathway" id="UPA00074">
    <property type="reaction ID" value="UER00131"/>
</dbReference>
<protein>
    <recommendedName>
        <fullName evidence="8">Phosphoribosylaminoimidazole-succinocarboxamide synthase</fullName>
        <ecNumber evidence="8">6.3.2.6</ecNumber>
    </recommendedName>
    <alternativeName>
        <fullName evidence="8">SAICAR synthetase</fullName>
    </alternativeName>
</protein>
<dbReference type="PROSITE" id="PS01058">
    <property type="entry name" value="SAICAR_SYNTHETASE_2"/>
    <property type="match status" value="1"/>
</dbReference>
<dbReference type="InterPro" id="IPR028923">
    <property type="entry name" value="SAICAR_synt/ADE2_N"/>
</dbReference>
<dbReference type="HOGENOM" id="CLU_045637_0_1_5"/>
<dbReference type="GO" id="GO:0005524">
    <property type="term" value="F:ATP binding"/>
    <property type="evidence" value="ECO:0007669"/>
    <property type="project" value="UniProtKB-KW"/>
</dbReference>
<dbReference type="EMBL" id="CP006604">
    <property type="protein sequence ID" value="AHA28201.1"/>
    <property type="molecule type" value="Genomic_DNA"/>
</dbReference>
<evidence type="ECO:0000256" key="5">
    <source>
        <dbReference type="ARBA" id="ARBA00022755"/>
    </source>
</evidence>
<keyword evidence="5 8" id="KW-0658">Purine biosynthesis</keyword>
<dbReference type="Gene3D" id="3.30.470.20">
    <property type="entry name" value="ATP-grasp fold, B domain"/>
    <property type="match status" value="1"/>
</dbReference>
<dbReference type="SUPFAM" id="SSF56104">
    <property type="entry name" value="SAICAR synthase-like"/>
    <property type="match status" value="1"/>
</dbReference>
<dbReference type="eggNOG" id="COG0152">
    <property type="taxonomic scope" value="Bacteria"/>
</dbReference>
<evidence type="ECO:0000256" key="6">
    <source>
        <dbReference type="ARBA" id="ARBA00022840"/>
    </source>
</evidence>
<dbReference type="Proteomes" id="UP000017862">
    <property type="component" value="Chromosome"/>
</dbReference>
<dbReference type="InterPro" id="IPR018236">
    <property type="entry name" value="SAICAR_synthetase_CS"/>
</dbReference>
<keyword evidence="4 8" id="KW-0547">Nucleotide-binding</keyword>
<reference evidence="10 11" key="1">
    <citation type="journal article" date="2014" name="Mol. Plant Microbe Interact.">
        <title>The complete genome sequence of Candidatus Liberibacter americanus, associated with citrus Huanglongbing.</title>
        <authorList>
            <person name="Wulff N.A."/>
            <person name="Zhang S."/>
            <person name="Setubal J.C."/>
            <person name="Almeida N.F."/>
            <person name="Martins E.C."/>
            <person name="Harakava R."/>
            <person name="Kumar D."/>
            <person name="Rangel L.T."/>
            <person name="Foissac X."/>
            <person name="Bove J."/>
            <person name="Gabriel D.W."/>
        </authorList>
    </citation>
    <scope>NUCLEOTIDE SEQUENCE [LARGE SCALE GENOMIC DNA]</scope>
    <source>
        <strain evidence="10 11">Sao Paulo</strain>
    </source>
</reference>
<dbReference type="PANTHER" id="PTHR43700">
    <property type="entry name" value="PHOSPHORIBOSYLAMINOIMIDAZOLE-SUCCINOCARBOXAMIDE SYNTHASE"/>
    <property type="match status" value="1"/>
</dbReference>
<keyword evidence="11" id="KW-1185">Reference proteome</keyword>
<dbReference type="STRING" id="1261131.lam_868"/>
<dbReference type="CDD" id="cd01414">
    <property type="entry name" value="SAICAR_synt_Sc"/>
    <property type="match status" value="1"/>
</dbReference>
<keyword evidence="3 8" id="KW-0436">Ligase</keyword>
<dbReference type="KEGG" id="lar:lam_868"/>
<name>U6B8N5_9HYPH</name>
<dbReference type="Pfam" id="PF01259">
    <property type="entry name" value="SAICAR_synt"/>
    <property type="match status" value="1"/>
</dbReference>
<evidence type="ECO:0000313" key="11">
    <source>
        <dbReference type="Proteomes" id="UP000017862"/>
    </source>
</evidence>
<evidence type="ECO:0000259" key="9">
    <source>
        <dbReference type="Pfam" id="PF01259"/>
    </source>
</evidence>
<gene>
    <name evidence="8 10" type="primary">purC</name>
    <name evidence="10" type="ORF">lam_868</name>
</gene>
<evidence type="ECO:0000256" key="1">
    <source>
        <dbReference type="ARBA" id="ARBA00004672"/>
    </source>
</evidence>
<dbReference type="GO" id="GO:0005737">
    <property type="term" value="C:cytoplasm"/>
    <property type="evidence" value="ECO:0007669"/>
    <property type="project" value="TreeGrafter"/>
</dbReference>
<accession>U6B8N5</accession>
<dbReference type="PATRIC" id="fig|1261131.3.peg.831"/>
<evidence type="ECO:0000256" key="8">
    <source>
        <dbReference type="HAMAP-Rule" id="MF_00137"/>
    </source>
</evidence>
<dbReference type="NCBIfam" id="NF009251">
    <property type="entry name" value="PRK12607.1"/>
    <property type="match status" value="1"/>
</dbReference>
<keyword evidence="6 8" id="KW-0067">ATP-binding</keyword>